<reference evidence="2 3" key="1">
    <citation type="journal article" date="2013" name="Genome Announc.">
        <title>Complete Genome Sequence of Bacteriophage EC6, Capable of Lysing Escherichia coli O157:H7.</title>
        <authorList>
            <person name="Tiwari B.R."/>
            <person name="Kim J."/>
        </authorList>
    </citation>
    <scope>NUCLEOTIDE SEQUENCE [LARGE SCALE GENOMIC DNA]</scope>
</reference>
<dbReference type="GeneID" id="24646095"/>
<accession>K4I3J2</accession>
<name>K4I3J2_9CAUD</name>
<keyword evidence="3" id="KW-1185">Reference proteome</keyword>
<organism evidence="2 3">
    <name type="scientific">Escherichia phage EC6</name>
    <dbReference type="NCBI Taxonomy" id="1229757"/>
    <lineage>
        <taxon>Viruses</taxon>
        <taxon>Duplodnaviria</taxon>
        <taxon>Heunggongvirae</taxon>
        <taxon>Uroviricota</taxon>
        <taxon>Caudoviricetes</taxon>
        <taxon>Andersonviridae</taxon>
        <taxon>Ounavirinae</taxon>
        <taxon>Felixounavirus</taxon>
        <taxon>Felixounavirus EC6</taxon>
    </lineage>
</organism>
<evidence type="ECO:0000313" key="3">
    <source>
        <dbReference type="Proteomes" id="UP000008039"/>
    </source>
</evidence>
<sequence length="91" mass="10724">MRLLLSILKNDIESFGKEFFDFYIIQTYYTKGGLVYGEANLQHKFDVMTKRIDSKLRLFYNANIAAIKFITKETYEDAEKRIHKVMKANCA</sequence>
<feature type="domain" description="Putative endonuclease SegE-like GIY-YIG" evidence="1">
    <location>
        <begin position="8"/>
        <end position="64"/>
    </location>
</feature>
<evidence type="ECO:0000313" key="2">
    <source>
        <dbReference type="EMBL" id="AFU62420.1"/>
    </source>
</evidence>
<dbReference type="EMBL" id="JX560968">
    <property type="protein sequence ID" value="AFU62420.1"/>
    <property type="molecule type" value="Genomic_DNA"/>
</dbReference>
<proteinExistence type="predicted"/>
<dbReference type="OrthoDB" id="10299at10239"/>
<protein>
    <recommendedName>
        <fullName evidence="1">Putative endonuclease SegE-like GIY-YIG domain-containing protein</fullName>
    </recommendedName>
</protein>
<dbReference type="InterPro" id="IPR045566">
    <property type="entry name" value="SegE-like_GIY-YIG"/>
</dbReference>
<dbReference type="Pfam" id="PF19835">
    <property type="entry name" value="SegE_GIY-YIG"/>
    <property type="match status" value="1"/>
</dbReference>
<dbReference type="KEGG" id="vg:24646095"/>
<dbReference type="Proteomes" id="UP000008039">
    <property type="component" value="Segment"/>
</dbReference>
<dbReference type="RefSeq" id="YP_009151331.1">
    <property type="nucleotide sequence ID" value="NC_027369.1"/>
</dbReference>
<evidence type="ECO:0000259" key="1">
    <source>
        <dbReference type="Pfam" id="PF19835"/>
    </source>
</evidence>